<evidence type="ECO:0000313" key="3">
    <source>
        <dbReference type="Proteomes" id="UP000822688"/>
    </source>
</evidence>
<name>A0A8T0IR35_CERPU</name>
<reference evidence="2" key="1">
    <citation type="submission" date="2020-06" db="EMBL/GenBank/DDBJ databases">
        <title>WGS assembly of Ceratodon purpureus strain R40.</title>
        <authorList>
            <person name="Carey S.B."/>
            <person name="Jenkins J."/>
            <person name="Shu S."/>
            <person name="Lovell J.T."/>
            <person name="Sreedasyam A."/>
            <person name="Maumus F."/>
            <person name="Tiley G.P."/>
            <person name="Fernandez-Pozo N."/>
            <person name="Barry K."/>
            <person name="Chen C."/>
            <person name="Wang M."/>
            <person name="Lipzen A."/>
            <person name="Daum C."/>
            <person name="Saski C.A."/>
            <person name="Payton A.C."/>
            <person name="Mcbreen J.C."/>
            <person name="Conrad R.E."/>
            <person name="Kollar L.M."/>
            <person name="Olsson S."/>
            <person name="Huttunen S."/>
            <person name="Landis J.B."/>
            <person name="Wickett N.J."/>
            <person name="Johnson M.G."/>
            <person name="Rensing S.A."/>
            <person name="Grimwood J."/>
            <person name="Schmutz J."/>
            <person name="Mcdaniel S.F."/>
        </authorList>
    </citation>
    <scope>NUCLEOTIDE SEQUENCE</scope>
    <source>
        <strain evidence="2">R40</strain>
    </source>
</reference>
<organism evidence="2 3">
    <name type="scientific">Ceratodon purpureus</name>
    <name type="common">Fire moss</name>
    <name type="synonym">Dicranum purpureum</name>
    <dbReference type="NCBI Taxonomy" id="3225"/>
    <lineage>
        <taxon>Eukaryota</taxon>
        <taxon>Viridiplantae</taxon>
        <taxon>Streptophyta</taxon>
        <taxon>Embryophyta</taxon>
        <taxon>Bryophyta</taxon>
        <taxon>Bryophytina</taxon>
        <taxon>Bryopsida</taxon>
        <taxon>Dicranidae</taxon>
        <taxon>Pseudoditrichales</taxon>
        <taxon>Ditrichaceae</taxon>
        <taxon>Ceratodon</taxon>
    </lineage>
</organism>
<sequence length="147" mass="16498">MNSTKIMKSSARPIVLALVLMNIILVGAITVFQEHNTLKSTTFITNQSLKIVMATVRFDNVSESVRNFPNVLVSTLDFVSFEYNVTDGRLLVETWVRGSKDKHKHLFIHNGHNLVLTDTDDLTGVDVYLSEYGAVDIPKGYSLTTMY</sequence>
<keyword evidence="3" id="KW-1185">Reference proteome</keyword>
<dbReference type="EMBL" id="CM026422">
    <property type="protein sequence ID" value="KAG0585286.1"/>
    <property type="molecule type" value="Genomic_DNA"/>
</dbReference>
<dbReference type="AlphaFoldDB" id="A0A8T0IR35"/>
<gene>
    <name evidence="2" type="ORF">KC19_2G001000</name>
</gene>
<keyword evidence="1" id="KW-0472">Membrane</keyword>
<evidence type="ECO:0000313" key="2">
    <source>
        <dbReference type="EMBL" id="KAG0585286.1"/>
    </source>
</evidence>
<keyword evidence="1" id="KW-0812">Transmembrane</keyword>
<proteinExistence type="predicted"/>
<comment type="caution">
    <text evidence="2">The sequence shown here is derived from an EMBL/GenBank/DDBJ whole genome shotgun (WGS) entry which is preliminary data.</text>
</comment>
<evidence type="ECO:0000256" key="1">
    <source>
        <dbReference type="SAM" id="Phobius"/>
    </source>
</evidence>
<protein>
    <submittedName>
        <fullName evidence="2">Uncharacterized protein</fullName>
    </submittedName>
</protein>
<dbReference type="Proteomes" id="UP000822688">
    <property type="component" value="Chromosome 2"/>
</dbReference>
<keyword evidence="1" id="KW-1133">Transmembrane helix</keyword>
<feature type="transmembrane region" description="Helical" evidence="1">
    <location>
        <begin position="12"/>
        <end position="32"/>
    </location>
</feature>
<accession>A0A8T0IR35</accession>